<sequence length="289" mass="31681">MKGLDHLVLCVNDLEAARAVYGAMGFTLTPLARHPFGTENSLVQLDGSFLELLAVGDPGAIPEHGPGRFSFAAFNRDYLEEGEGLSMLVLDSEDARADCRDYARRGLETYEPFDFSRMARQPDGREVTVGFSLAFVSHADMPRAGFFACQQHAPDYFWKPDFQRHENGARRLGDVILLAGDPARYESFMTGFTGVDEVSRDDGELRIQTGRGTVTMLSPEAWQRHFPAAYAPDLGNGPRLAGYRVIVDELGKARDCLEAGGIGFVQDGGRLEIGPADAFGTMIILSEHL</sequence>
<dbReference type="Gene3D" id="3.10.180.10">
    <property type="entry name" value="2,3-Dihydroxybiphenyl 1,2-Dioxygenase, domain 1"/>
    <property type="match status" value="1"/>
</dbReference>
<evidence type="ECO:0000259" key="1">
    <source>
        <dbReference type="PROSITE" id="PS51819"/>
    </source>
</evidence>
<dbReference type="SUPFAM" id="SSF54593">
    <property type="entry name" value="Glyoxalase/Bleomycin resistance protein/Dihydroxybiphenyl dioxygenase"/>
    <property type="match status" value="1"/>
</dbReference>
<dbReference type="PANTHER" id="PTHR40265">
    <property type="entry name" value="BLL2707 PROTEIN"/>
    <property type="match status" value="1"/>
</dbReference>
<dbReference type="InterPro" id="IPR025870">
    <property type="entry name" value="Glyoxalase-like_dom"/>
</dbReference>
<name>A0A7S8C173_9HYPH</name>
<dbReference type="CDD" id="cd06587">
    <property type="entry name" value="VOC"/>
    <property type="match status" value="1"/>
</dbReference>
<dbReference type="AlphaFoldDB" id="A0A7S8C173"/>
<dbReference type="EMBL" id="CP058214">
    <property type="protein sequence ID" value="QPC41493.1"/>
    <property type="molecule type" value="Genomic_DNA"/>
</dbReference>
<accession>A0A7S8C173</accession>
<evidence type="ECO:0000313" key="2">
    <source>
        <dbReference type="EMBL" id="QPC41493.1"/>
    </source>
</evidence>
<dbReference type="Proteomes" id="UP000593594">
    <property type="component" value="Chromosome"/>
</dbReference>
<dbReference type="InterPro" id="IPR029068">
    <property type="entry name" value="Glyas_Bleomycin-R_OHBP_Dase"/>
</dbReference>
<keyword evidence="3" id="KW-1185">Reference proteome</keyword>
<dbReference type="KEGG" id="kmn:HW532_01340"/>
<dbReference type="Pfam" id="PF13468">
    <property type="entry name" value="Glyoxalase_3"/>
    <property type="match status" value="1"/>
</dbReference>
<proteinExistence type="predicted"/>
<organism evidence="2 3">
    <name type="scientific">Kaustia mangrovi</name>
    <dbReference type="NCBI Taxonomy" id="2593653"/>
    <lineage>
        <taxon>Bacteria</taxon>
        <taxon>Pseudomonadati</taxon>
        <taxon>Pseudomonadota</taxon>
        <taxon>Alphaproteobacteria</taxon>
        <taxon>Hyphomicrobiales</taxon>
        <taxon>Parvibaculaceae</taxon>
        <taxon>Kaustia</taxon>
    </lineage>
</organism>
<dbReference type="PANTHER" id="PTHR40265:SF1">
    <property type="entry name" value="GLYOXALASE-LIKE DOMAIN-CONTAINING PROTEIN"/>
    <property type="match status" value="1"/>
</dbReference>
<gene>
    <name evidence="2" type="ORF">HW532_01340</name>
</gene>
<dbReference type="InterPro" id="IPR037523">
    <property type="entry name" value="VOC_core"/>
</dbReference>
<evidence type="ECO:0000313" key="3">
    <source>
        <dbReference type="Proteomes" id="UP000593594"/>
    </source>
</evidence>
<dbReference type="RefSeq" id="WP_213162711.1">
    <property type="nucleotide sequence ID" value="NZ_CP058214.1"/>
</dbReference>
<dbReference type="PROSITE" id="PS51819">
    <property type="entry name" value="VOC"/>
    <property type="match status" value="1"/>
</dbReference>
<protein>
    <submittedName>
        <fullName evidence="2">VOC family protein</fullName>
    </submittedName>
</protein>
<feature type="domain" description="VOC" evidence="1">
    <location>
        <begin position="171"/>
        <end position="289"/>
    </location>
</feature>
<reference evidence="2 3" key="1">
    <citation type="submission" date="2020-06" db="EMBL/GenBank/DDBJ databases">
        <title>Genome sequence of 2 isolates from Red Sea Mangroves.</title>
        <authorList>
            <person name="Sefrji F."/>
            <person name="Michoud G."/>
            <person name="Merlino G."/>
            <person name="Daffonchio D."/>
        </authorList>
    </citation>
    <scope>NUCLEOTIDE SEQUENCE [LARGE SCALE GENOMIC DNA]</scope>
    <source>
        <strain evidence="2 3">R1DC25</strain>
    </source>
</reference>